<accession>A0A5N5MMR7</accession>
<keyword evidence="3" id="KW-1185">Reference proteome</keyword>
<name>A0A5N5MMR7_PANHP</name>
<feature type="region of interest" description="Disordered" evidence="1">
    <location>
        <begin position="88"/>
        <end position="110"/>
    </location>
</feature>
<comment type="caution">
    <text evidence="2">The sequence shown here is derived from an EMBL/GenBank/DDBJ whole genome shotgun (WGS) entry which is preliminary data.</text>
</comment>
<evidence type="ECO:0000313" key="3">
    <source>
        <dbReference type="Proteomes" id="UP000327468"/>
    </source>
</evidence>
<dbReference type="EMBL" id="VFJC01000013">
    <property type="protein sequence ID" value="KAB5555693.1"/>
    <property type="molecule type" value="Genomic_DNA"/>
</dbReference>
<dbReference type="Proteomes" id="UP000327468">
    <property type="component" value="Chromosome 12"/>
</dbReference>
<feature type="region of interest" description="Disordered" evidence="1">
    <location>
        <begin position="130"/>
        <end position="151"/>
    </location>
</feature>
<evidence type="ECO:0000256" key="1">
    <source>
        <dbReference type="SAM" id="MobiDB-lite"/>
    </source>
</evidence>
<gene>
    <name evidence="2" type="ORF">PHYPO_G00037070</name>
</gene>
<evidence type="ECO:0000313" key="2">
    <source>
        <dbReference type="EMBL" id="KAB5555693.1"/>
    </source>
</evidence>
<dbReference type="AlphaFoldDB" id="A0A5N5MMR7"/>
<organism evidence="2 3">
    <name type="scientific">Pangasianodon hypophthalmus</name>
    <name type="common">Striped catfish</name>
    <name type="synonym">Helicophagus hypophthalmus</name>
    <dbReference type="NCBI Taxonomy" id="310915"/>
    <lineage>
        <taxon>Eukaryota</taxon>
        <taxon>Metazoa</taxon>
        <taxon>Chordata</taxon>
        <taxon>Craniata</taxon>
        <taxon>Vertebrata</taxon>
        <taxon>Euteleostomi</taxon>
        <taxon>Actinopterygii</taxon>
        <taxon>Neopterygii</taxon>
        <taxon>Teleostei</taxon>
        <taxon>Ostariophysi</taxon>
        <taxon>Siluriformes</taxon>
        <taxon>Pangasiidae</taxon>
        <taxon>Pangasianodon</taxon>
    </lineage>
</organism>
<proteinExistence type="predicted"/>
<protein>
    <submittedName>
        <fullName evidence="2">Uncharacterized protein</fullName>
    </submittedName>
</protein>
<reference evidence="2 3" key="1">
    <citation type="submission" date="2019-06" db="EMBL/GenBank/DDBJ databases">
        <title>A chromosome-scale genome assembly of the striped catfish, Pangasianodon hypophthalmus.</title>
        <authorList>
            <person name="Wen M."/>
            <person name="Zahm M."/>
            <person name="Roques C."/>
            <person name="Cabau C."/>
            <person name="Klopp C."/>
            <person name="Donnadieu C."/>
            <person name="Jouanno E."/>
            <person name="Avarre J.-C."/>
            <person name="Campet M."/>
            <person name="Ha T.T.T."/>
            <person name="Dugue R."/>
            <person name="Lampietro C."/>
            <person name="Louis A."/>
            <person name="Herpin A."/>
            <person name="Echchiki A."/>
            <person name="Berthelot C."/>
            <person name="Parey E."/>
            <person name="Roest-Crollius H."/>
            <person name="Braasch I."/>
            <person name="Postlethwait J."/>
            <person name="Bobe J."/>
            <person name="Montfort J."/>
            <person name="Bouchez O."/>
            <person name="Begum T."/>
            <person name="Schartl M."/>
            <person name="Guiguen Y."/>
        </authorList>
    </citation>
    <scope>NUCLEOTIDE SEQUENCE [LARGE SCALE GENOMIC DNA]</scope>
    <source>
        <strain evidence="2 3">Indonesia</strain>
        <tissue evidence="2">Blood</tissue>
    </source>
</reference>
<feature type="compositionally biased region" description="Basic and acidic residues" evidence="1">
    <location>
        <begin position="88"/>
        <end position="107"/>
    </location>
</feature>
<sequence length="151" mass="17857">MYGTSCSSRMIQRLLLKCVTRLCAACACRITAAFWLVAHSWALPLCSRSHQACAHCRKMRKRCLQRCLNVETKREKILEARHREIRLKERSRSEQSKEEETKDREGEERAEDLVAYAEKEFYEMVEAEMKKRGKEEKIVKEKNKENSEEEL</sequence>